<dbReference type="KEGG" id="hnv:DDQ68_01820"/>
<protein>
    <recommendedName>
        <fullName evidence="4">Secreted protein</fullName>
    </recommendedName>
</protein>
<proteinExistence type="predicted"/>
<evidence type="ECO:0000313" key="3">
    <source>
        <dbReference type="Proteomes" id="UP000245999"/>
    </source>
</evidence>
<dbReference type="Proteomes" id="UP000245999">
    <property type="component" value="Chromosome"/>
</dbReference>
<evidence type="ECO:0000256" key="1">
    <source>
        <dbReference type="SAM" id="SignalP"/>
    </source>
</evidence>
<dbReference type="AlphaFoldDB" id="A0A2Z3GIU7"/>
<accession>A0A2Z3GIU7</accession>
<sequence>MVFILLLFASLFRFFAARLACAAHGDGEPFFLFAFSRPCFGRFAARRWPGPDDLRWHGPFCAMLNAVILLGLAY</sequence>
<keyword evidence="3" id="KW-1185">Reference proteome</keyword>
<feature type="signal peptide" evidence="1">
    <location>
        <begin position="1"/>
        <end position="22"/>
    </location>
</feature>
<dbReference type="EMBL" id="CP029145">
    <property type="protein sequence ID" value="AWM31637.1"/>
    <property type="molecule type" value="Genomic_DNA"/>
</dbReference>
<keyword evidence="1" id="KW-0732">Signal</keyword>
<feature type="chain" id="PRO_5016269383" description="Secreted protein" evidence="1">
    <location>
        <begin position="23"/>
        <end position="74"/>
    </location>
</feature>
<evidence type="ECO:0000313" key="2">
    <source>
        <dbReference type="EMBL" id="AWM31637.1"/>
    </source>
</evidence>
<gene>
    <name evidence="2" type="ORF">DDQ68_01820</name>
</gene>
<name>A0A2Z3GIU7_9BACT</name>
<evidence type="ECO:0008006" key="4">
    <source>
        <dbReference type="Google" id="ProtNLM"/>
    </source>
</evidence>
<organism evidence="2 3">
    <name type="scientific">Hymenobacter nivis</name>
    <dbReference type="NCBI Taxonomy" id="1850093"/>
    <lineage>
        <taxon>Bacteria</taxon>
        <taxon>Pseudomonadati</taxon>
        <taxon>Bacteroidota</taxon>
        <taxon>Cytophagia</taxon>
        <taxon>Cytophagales</taxon>
        <taxon>Hymenobacteraceae</taxon>
        <taxon>Hymenobacter</taxon>
    </lineage>
</organism>
<reference evidence="3" key="1">
    <citation type="submission" date="2018-04" db="EMBL/GenBank/DDBJ databases">
        <title>Complete genome of Antarctic heterotrophic bacterium Hymenobacter nivis.</title>
        <authorList>
            <person name="Terashima M."/>
        </authorList>
    </citation>
    <scope>NUCLEOTIDE SEQUENCE [LARGE SCALE GENOMIC DNA]</scope>
    <source>
        <strain evidence="3">NBRC 111535</strain>
    </source>
</reference>